<reference evidence="1 2" key="1">
    <citation type="submission" date="2016-10" db="EMBL/GenBank/DDBJ databases">
        <authorList>
            <person name="de Groot N.N."/>
        </authorList>
    </citation>
    <scope>NUCLEOTIDE SEQUENCE [LARGE SCALE GENOMIC DNA]</scope>
    <source>
        <strain evidence="1 2">DSM 11363</strain>
    </source>
</reference>
<organism evidence="1 2">
    <name type="scientific">Pseudomonas graminis</name>
    <dbReference type="NCBI Taxonomy" id="158627"/>
    <lineage>
        <taxon>Bacteria</taxon>
        <taxon>Pseudomonadati</taxon>
        <taxon>Pseudomonadota</taxon>
        <taxon>Gammaproteobacteria</taxon>
        <taxon>Pseudomonadales</taxon>
        <taxon>Pseudomonadaceae</taxon>
        <taxon>Pseudomonas</taxon>
    </lineage>
</organism>
<accession>A0A1I0JPA3</accession>
<dbReference type="AlphaFoldDB" id="A0A1I0JPA3"/>
<protein>
    <submittedName>
        <fullName evidence="1">Uncharacterized protein</fullName>
    </submittedName>
</protein>
<gene>
    <name evidence="1" type="ORF">SAMN05216197_16910</name>
</gene>
<evidence type="ECO:0000313" key="1">
    <source>
        <dbReference type="EMBL" id="SEU12330.1"/>
    </source>
</evidence>
<dbReference type="Proteomes" id="UP000182332">
    <property type="component" value="Unassembled WGS sequence"/>
</dbReference>
<proteinExistence type="predicted"/>
<name>A0A1I0JPA3_9PSED</name>
<evidence type="ECO:0000313" key="2">
    <source>
        <dbReference type="Proteomes" id="UP000182332"/>
    </source>
</evidence>
<sequence length="105" mass="11506">MTPEQLRTLAAQLISKVDAQSRKIHRDETIIEQLSPAQGGLLDDLLNTDLEAIETELKAFSGPRPRPGRITLATQACAVVTAVPTHCVHHEPDNTQCTCGCVHRR</sequence>
<dbReference type="EMBL" id="FOHW01000069">
    <property type="protein sequence ID" value="SEU12330.1"/>
    <property type="molecule type" value="Genomic_DNA"/>
</dbReference>